<dbReference type="InterPro" id="IPR001005">
    <property type="entry name" value="SANT/Myb"/>
</dbReference>
<dbReference type="InterPro" id="IPR006447">
    <property type="entry name" value="Myb_dom_plants"/>
</dbReference>
<feature type="region of interest" description="Disordered" evidence="5">
    <location>
        <begin position="216"/>
        <end position="264"/>
    </location>
</feature>
<reference evidence="7" key="1">
    <citation type="submission" date="2020-01" db="EMBL/GenBank/DDBJ databases">
        <title>Genome sequence of Kobresia littledalei, the first chromosome-level genome in the family Cyperaceae.</title>
        <authorList>
            <person name="Qu G."/>
        </authorList>
    </citation>
    <scope>NUCLEOTIDE SEQUENCE</scope>
    <source>
        <strain evidence="7">C.B.Clarke</strain>
        <tissue evidence="7">Leaf</tissue>
    </source>
</reference>
<dbReference type="PROSITE" id="PS51294">
    <property type="entry name" value="HTH_MYB"/>
    <property type="match status" value="1"/>
</dbReference>
<dbReference type="OrthoDB" id="551907at2759"/>
<feature type="compositionally biased region" description="Basic and acidic residues" evidence="5">
    <location>
        <begin position="216"/>
        <end position="233"/>
    </location>
</feature>
<evidence type="ECO:0000313" key="7">
    <source>
        <dbReference type="EMBL" id="KAF3324224.1"/>
    </source>
</evidence>
<keyword evidence="1" id="KW-0805">Transcription regulation</keyword>
<keyword evidence="8" id="KW-1185">Reference proteome</keyword>
<keyword evidence="2" id="KW-0238">DNA-binding</keyword>
<keyword evidence="3" id="KW-0804">Transcription</keyword>
<dbReference type="Pfam" id="PF14379">
    <property type="entry name" value="Myb_CC_LHEQLE"/>
    <property type="match status" value="1"/>
</dbReference>
<accession>A0A833VHF6</accession>
<organism evidence="7 8">
    <name type="scientific">Carex littledalei</name>
    <dbReference type="NCBI Taxonomy" id="544730"/>
    <lineage>
        <taxon>Eukaryota</taxon>
        <taxon>Viridiplantae</taxon>
        <taxon>Streptophyta</taxon>
        <taxon>Embryophyta</taxon>
        <taxon>Tracheophyta</taxon>
        <taxon>Spermatophyta</taxon>
        <taxon>Magnoliopsida</taxon>
        <taxon>Liliopsida</taxon>
        <taxon>Poales</taxon>
        <taxon>Cyperaceae</taxon>
        <taxon>Cyperoideae</taxon>
        <taxon>Cariceae</taxon>
        <taxon>Carex</taxon>
        <taxon>Carex subgen. Euthyceras</taxon>
    </lineage>
</organism>
<dbReference type="EMBL" id="SWLB01000022">
    <property type="protein sequence ID" value="KAF3324224.1"/>
    <property type="molecule type" value="Genomic_DNA"/>
</dbReference>
<dbReference type="GO" id="GO:0003677">
    <property type="term" value="F:DNA binding"/>
    <property type="evidence" value="ECO:0007669"/>
    <property type="project" value="UniProtKB-KW"/>
</dbReference>
<evidence type="ECO:0000256" key="5">
    <source>
        <dbReference type="SAM" id="MobiDB-lite"/>
    </source>
</evidence>
<dbReference type="FunFam" id="1.10.10.60:FF:000002">
    <property type="entry name" value="Myb family transcription factor"/>
    <property type="match status" value="1"/>
</dbReference>
<dbReference type="InterPro" id="IPR009057">
    <property type="entry name" value="Homeodomain-like_sf"/>
</dbReference>
<name>A0A833VHF6_9POAL</name>
<evidence type="ECO:0000256" key="3">
    <source>
        <dbReference type="ARBA" id="ARBA00023163"/>
    </source>
</evidence>
<dbReference type="NCBIfam" id="TIGR01557">
    <property type="entry name" value="myb_SHAQKYF"/>
    <property type="match status" value="1"/>
</dbReference>
<gene>
    <name evidence="7" type="ORF">FCM35_KLT11691</name>
</gene>
<dbReference type="Pfam" id="PF00249">
    <property type="entry name" value="Myb_DNA-binding"/>
    <property type="match status" value="1"/>
</dbReference>
<keyword evidence="4" id="KW-0539">Nucleus</keyword>
<dbReference type="SUPFAM" id="SSF46689">
    <property type="entry name" value="Homeodomain-like"/>
    <property type="match status" value="1"/>
</dbReference>
<dbReference type="Proteomes" id="UP000623129">
    <property type="component" value="Unassembled WGS sequence"/>
</dbReference>
<dbReference type="PANTHER" id="PTHR31499">
    <property type="entry name" value="MYB FAMILY TRANSCRIPTION FACTOR PHL11"/>
    <property type="match status" value="1"/>
</dbReference>
<evidence type="ECO:0000313" key="8">
    <source>
        <dbReference type="Proteomes" id="UP000623129"/>
    </source>
</evidence>
<evidence type="ECO:0000256" key="2">
    <source>
        <dbReference type="ARBA" id="ARBA00023125"/>
    </source>
</evidence>
<feature type="domain" description="HTH myb-type" evidence="6">
    <location>
        <begin position="14"/>
        <end position="74"/>
    </location>
</feature>
<dbReference type="GO" id="GO:0003700">
    <property type="term" value="F:DNA-binding transcription factor activity"/>
    <property type="evidence" value="ECO:0007669"/>
    <property type="project" value="InterPro"/>
</dbReference>
<evidence type="ECO:0000259" key="6">
    <source>
        <dbReference type="PROSITE" id="PS51294"/>
    </source>
</evidence>
<dbReference type="AlphaFoldDB" id="A0A833VHF6"/>
<evidence type="ECO:0000256" key="1">
    <source>
        <dbReference type="ARBA" id="ARBA00023015"/>
    </source>
</evidence>
<protein>
    <submittedName>
        <fullName evidence="7">Myb family transcription factor APL-like isoform X2</fullName>
    </submittedName>
</protein>
<dbReference type="PANTHER" id="PTHR31499:SF11">
    <property type="entry name" value="MYB FAMILY TRANSCRIPTION FACTOR PHL8"/>
    <property type="match status" value="1"/>
</dbReference>
<dbReference type="InterPro" id="IPR017930">
    <property type="entry name" value="Myb_dom"/>
</dbReference>
<proteinExistence type="predicted"/>
<sequence>MDIKEMYEEKCTGLEAKPRLRWTEQLHEQFVHAVSQLGGADRATPKSVLRAMGVPGLTLYHLKSHLQKYRLAITRDNAGNNANNGGDFDEKDATYIDCARTLAPYDEEDKELPRINSDMMQVQLEIQKKLEAQIEVQRHLQSRIETQEKYLHSLLKKTQEILYGYNNSSDSTKTELSELTSAVETQYRTSPVISKQKQNTDCSTDSCLTSSEKLEMRNEVSDSESHGLKRKLEVTNGISSSERTGDGKRIVGLGAERPEIDLNR</sequence>
<dbReference type="InterPro" id="IPR025756">
    <property type="entry name" value="Myb_CC_LHEQLE"/>
</dbReference>
<dbReference type="InterPro" id="IPR046955">
    <property type="entry name" value="PHR1-like"/>
</dbReference>
<evidence type="ECO:0000256" key="4">
    <source>
        <dbReference type="ARBA" id="ARBA00023242"/>
    </source>
</evidence>
<dbReference type="Gene3D" id="1.10.10.60">
    <property type="entry name" value="Homeodomain-like"/>
    <property type="match status" value="1"/>
</dbReference>
<comment type="caution">
    <text evidence="7">The sequence shown here is derived from an EMBL/GenBank/DDBJ whole genome shotgun (WGS) entry which is preliminary data.</text>
</comment>